<proteinExistence type="predicted"/>
<dbReference type="EMBL" id="JADKPN010000002">
    <property type="protein sequence ID" value="MBF4762787.1"/>
    <property type="molecule type" value="Genomic_DNA"/>
</dbReference>
<dbReference type="Proteomes" id="UP000640489">
    <property type="component" value="Unassembled WGS sequence"/>
</dbReference>
<accession>A0A930VDU7</accession>
<organism evidence="2 3">
    <name type="scientific">Nocardioides islandensis</name>
    <dbReference type="NCBI Taxonomy" id="433663"/>
    <lineage>
        <taxon>Bacteria</taxon>
        <taxon>Bacillati</taxon>
        <taxon>Actinomycetota</taxon>
        <taxon>Actinomycetes</taxon>
        <taxon>Propionibacteriales</taxon>
        <taxon>Nocardioidaceae</taxon>
        <taxon>Nocardioides</taxon>
    </lineage>
</organism>
<evidence type="ECO:0000313" key="3">
    <source>
        <dbReference type="Proteomes" id="UP000640489"/>
    </source>
</evidence>
<protein>
    <submittedName>
        <fullName evidence="2">Uncharacterized protein</fullName>
    </submittedName>
</protein>
<keyword evidence="3" id="KW-1185">Reference proteome</keyword>
<dbReference type="AlphaFoldDB" id="A0A930VDU7"/>
<comment type="caution">
    <text evidence="2">The sequence shown here is derived from an EMBL/GenBank/DDBJ whole genome shotgun (WGS) entry which is preliminary data.</text>
</comment>
<evidence type="ECO:0000256" key="1">
    <source>
        <dbReference type="SAM" id="MobiDB-lite"/>
    </source>
</evidence>
<dbReference type="RefSeq" id="WP_194705962.1">
    <property type="nucleotide sequence ID" value="NZ_JADKPN010000002.1"/>
</dbReference>
<feature type="compositionally biased region" description="Low complexity" evidence="1">
    <location>
        <begin position="71"/>
        <end position="86"/>
    </location>
</feature>
<feature type="region of interest" description="Disordered" evidence="1">
    <location>
        <begin position="64"/>
        <end position="86"/>
    </location>
</feature>
<gene>
    <name evidence="2" type="ORF">ISU07_06580</name>
</gene>
<name>A0A930VDU7_9ACTN</name>
<evidence type="ECO:0000313" key="2">
    <source>
        <dbReference type="EMBL" id="MBF4762787.1"/>
    </source>
</evidence>
<reference evidence="2" key="1">
    <citation type="submission" date="2020-11" db="EMBL/GenBank/DDBJ databases">
        <title>Nocardioides sp. nov., isolated from Soil of Cynanchum wilfordii Hemsley rhizosphere.</title>
        <authorList>
            <person name="Lee J.-S."/>
            <person name="Suh M.K."/>
            <person name="Kim J.-S."/>
        </authorList>
    </citation>
    <scope>NUCLEOTIDE SEQUENCE</scope>
    <source>
        <strain evidence="2">KCTC 19275</strain>
    </source>
</reference>
<sequence length="154" mass="16113">MKVPVFLTTVRFDVGTDGRLKVSVDGQPFARDRNLSRDELRSVLNEITANLGTAVRVEVHEADGTTYSDIETPTENAAPEAAVPEPETATPALAGAGFRPGEQVALAYVVARQEADGNGNAAINLPPALLTATRHGLVLLGLTSLTVAPVVAQT</sequence>